<evidence type="ECO:0000256" key="1">
    <source>
        <dbReference type="SAM" id="MobiDB-lite"/>
    </source>
</evidence>
<dbReference type="AlphaFoldDB" id="A0A6A5VEH7"/>
<evidence type="ECO:0000313" key="2">
    <source>
        <dbReference type="EMBL" id="KAF1975574.1"/>
    </source>
</evidence>
<dbReference type="EMBL" id="ML976670">
    <property type="protein sequence ID" value="KAF1975574.1"/>
    <property type="molecule type" value="Genomic_DNA"/>
</dbReference>
<keyword evidence="3" id="KW-1185">Reference proteome</keyword>
<name>A0A6A5VEH7_9PLEO</name>
<sequence>MSTAGSDPTPRAGLTQLGFLPKDPNKSGLCQCLAEIYNQTMKYYIAQTQSRIDKNLTRMMTIYAGQENIHTVAVQPDNIADQHFDQSYDSFLAGLLNLRTVVLPTRQVAARLVDEQAAPAPFRAIIQVFDSHSQHRLFMRRDANSSTARRFLSRHQHKFDEVALYGSDHADAAGWHSGCVAMGLGQRLDATSVHLHHAPTRALSDLNLSDNVESLGIYNVRNKGNVDNHARTSIFVERFIAGKGSSGRTKLQELHLVQTIEDSISQSEPAVITQDAFDRVMTDTTGMRVLSIHQCGGLTLNTSPLSNLSLDTVVLFVPLSQVILTEEDRKRRSCYLNEAVRDFCYHAPDSAKLVHRMPKYNPEEPGYPITMCPWTGAAKWDFSAPLGPPTKCEYFVIRIDHTNLSALQYEELVALDGYHEVWMEDAERTLLGGLYYSKEKLCEVKKEENELAKKEHQEHAHETKERLKEEKKIKEAQKEENSR</sequence>
<proteinExistence type="predicted"/>
<dbReference type="Proteomes" id="UP000800036">
    <property type="component" value="Unassembled WGS sequence"/>
</dbReference>
<reference evidence="2" key="1">
    <citation type="journal article" date="2020" name="Stud. Mycol.">
        <title>101 Dothideomycetes genomes: a test case for predicting lifestyles and emergence of pathogens.</title>
        <authorList>
            <person name="Haridas S."/>
            <person name="Albert R."/>
            <person name="Binder M."/>
            <person name="Bloem J."/>
            <person name="Labutti K."/>
            <person name="Salamov A."/>
            <person name="Andreopoulos B."/>
            <person name="Baker S."/>
            <person name="Barry K."/>
            <person name="Bills G."/>
            <person name="Bluhm B."/>
            <person name="Cannon C."/>
            <person name="Castanera R."/>
            <person name="Culley D."/>
            <person name="Daum C."/>
            <person name="Ezra D."/>
            <person name="Gonzalez J."/>
            <person name="Henrissat B."/>
            <person name="Kuo A."/>
            <person name="Liang C."/>
            <person name="Lipzen A."/>
            <person name="Lutzoni F."/>
            <person name="Magnuson J."/>
            <person name="Mondo S."/>
            <person name="Nolan M."/>
            <person name="Ohm R."/>
            <person name="Pangilinan J."/>
            <person name="Park H.-J."/>
            <person name="Ramirez L."/>
            <person name="Alfaro M."/>
            <person name="Sun H."/>
            <person name="Tritt A."/>
            <person name="Yoshinaga Y."/>
            <person name="Zwiers L.-H."/>
            <person name="Turgeon B."/>
            <person name="Goodwin S."/>
            <person name="Spatafora J."/>
            <person name="Crous P."/>
            <person name="Grigoriev I."/>
        </authorList>
    </citation>
    <scope>NUCLEOTIDE SEQUENCE</scope>
    <source>
        <strain evidence="2">CBS 107.79</strain>
    </source>
</reference>
<evidence type="ECO:0000313" key="3">
    <source>
        <dbReference type="Proteomes" id="UP000800036"/>
    </source>
</evidence>
<accession>A0A6A5VEH7</accession>
<organism evidence="2 3">
    <name type="scientific">Bimuria novae-zelandiae CBS 107.79</name>
    <dbReference type="NCBI Taxonomy" id="1447943"/>
    <lineage>
        <taxon>Eukaryota</taxon>
        <taxon>Fungi</taxon>
        <taxon>Dikarya</taxon>
        <taxon>Ascomycota</taxon>
        <taxon>Pezizomycotina</taxon>
        <taxon>Dothideomycetes</taxon>
        <taxon>Pleosporomycetidae</taxon>
        <taxon>Pleosporales</taxon>
        <taxon>Massarineae</taxon>
        <taxon>Didymosphaeriaceae</taxon>
        <taxon>Bimuria</taxon>
    </lineage>
</organism>
<protein>
    <submittedName>
        <fullName evidence="2">Uncharacterized protein</fullName>
    </submittedName>
</protein>
<feature type="region of interest" description="Disordered" evidence="1">
    <location>
        <begin position="448"/>
        <end position="483"/>
    </location>
</feature>
<gene>
    <name evidence="2" type="ORF">BU23DRAFT_566671</name>
</gene>